<evidence type="ECO:0000313" key="3">
    <source>
        <dbReference type="Proteomes" id="UP001642540"/>
    </source>
</evidence>
<dbReference type="InterPro" id="IPR001810">
    <property type="entry name" value="F-box_dom"/>
</dbReference>
<comment type="caution">
    <text evidence="2">The sequence shown here is derived from an EMBL/GenBank/DDBJ whole genome shotgun (WGS) entry which is preliminary data.</text>
</comment>
<evidence type="ECO:0000313" key="2">
    <source>
        <dbReference type="EMBL" id="CAL8123095.1"/>
    </source>
</evidence>
<feature type="domain" description="F-box" evidence="1">
    <location>
        <begin position="19"/>
        <end position="59"/>
    </location>
</feature>
<protein>
    <recommendedName>
        <fullName evidence="1">F-box domain-containing protein</fullName>
    </recommendedName>
</protein>
<dbReference type="InterPro" id="IPR036047">
    <property type="entry name" value="F-box-like_dom_sf"/>
</dbReference>
<organism evidence="2 3">
    <name type="scientific">Orchesella dallaii</name>
    <dbReference type="NCBI Taxonomy" id="48710"/>
    <lineage>
        <taxon>Eukaryota</taxon>
        <taxon>Metazoa</taxon>
        <taxon>Ecdysozoa</taxon>
        <taxon>Arthropoda</taxon>
        <taxon>Hexapoda</taxon>
        <taxon>Collembola</taxon>
        <taxon>Entomobryomorpha</taxon>
        <taxon>Entomobryoidea</taxon>
        <taxon>Orchesellidae</taxon>
        <taxon>Orchesellinae</taxon>
        <taxon>Orchesella</taxon>
    </lineage>
</organism>
<dbReference type="EMBL" id="CAXLJM020000068">
    <property type="protein sequence ID" value="CAL8123095.1"/>
    <property type="molecule type" value="Genomic_DNA"/>
</dbReference>
<reference evidence="2 3" key="1">
    <citation type="submission" date="2024-08" db="EMBL/GenBank/DDBJ databases">
        <authorList>
            <person name="Cucini C."/>
            <person name="Frati F."/>
        </authorList>
    </citation>
    <scope>NUCLEOTIDE SEQUENCE [LARGE SCALE GENOMIC DNA]</scope>
</reference>
<dbReference type="SUPFAM" id="SSF81383">
    <property type="entry name" value="F-box domain"/>
    <property type="match status" value="1"/>
</dbReference>
<gene>
    <name evidence="2" type="ORF">ODALV1_LOCUS20090</name>
</gene>
<dbReference type="Proteomes" id="UP001642540">
    <property type="component" value="Unassembled WGS sequence"/>
</dbReference>
<name>A0ABP1RD31_9HEXA</name>
<keyword evidence="3" id="KW-1185">Reference proteome</keyword>
<dbReference type="SMART" id="SM00256">
    <property type="entry name" value="FBOX"/>
    <property type="match status" value="1"/>
</dbReference>
<evidence type="ECO:0000259" key="1">
    <source>
        <dbReference type="SMART" id="SM00256"/>
    </source>
</evidence>
<proteinExistence type="predicted"/>
<dbReference type="Pfam" id="PF12937">
    <property type="entry name" value="F-box-like"/>
    <property type="match status" value="1"/>
</dbReference>
<accession>A0ABP1RD31</accession>
<sequence length="589" mass="66338">MTDHVKLPAVDTISVNDVLPNEILEQVIHNLTTEADICATKSVCKRWKLIVDTMVGHKVLATNFYPMVHILKKEMPQKAKLPSNLKDITSLNENYHLAIRELTIGVDELLMDESMTATIKCLISTCVNDPNITPSFPFPHVLKRLSCFEPLPPDLFNTLTPLSTLSYLNISLFALSSMKSNSFSGLRRLRCLTTLIISNTSAYPDFNCCSVTNQLCNLLTELNAPNLIHLNVSYPVKDLLNVKDDCTTALMSFIKRHLTILTLVVGMCSPNQDIKGPTKEFRYPQSLLDLMGDLGKSISLRSVTVKDNHLHSLRPSLQVKGWTAFMKQQNRLNSLQFLLKSSVELNQDVSAILSKNRNTLKNLSLSCFPCELNEENDIFFVPVDCRLLSDCLVLQNLRATDRLLNTMYLPNTLKSIHVDAMLTNEDSTGIILAKTGVLETIEFRDTRGGTPKGFGYGITVESLKEFVKMHSSNEDKSQSDKNIGRKVKRLIILAGCTDGKFPPEGIYNQDSIQPVQLRKRKAPSTFTQELIGDLSVLEVNQILNYPRIDWELNEKGFYEDKLASSVTSIMEHHSYEWLQDAESVMSFRE</sequence>